<dbReference type="AlphaFoldDB" id="A0AB39R424"/>
<evidence type="ECO:0000256" key="1">
    <source>
        <dbReference type="SAM" id="MobiDB-lite"/>
    </source>
</evidence>
<feature type="region of interest" description="Disordered" evidence="1">
    <location>
        <begin position="42"/>
        <end position="63"/>
    </location>
</feature>
<proteinExistence type="predicted"/>
<name>A0AB39R424_9ACTN</name>
<protein>
    <submittedName>
        <fullName evidence="2">Uncharacterized protein</fullName>
    </submittedName>
</protein>
<dbReference type="RefSeq" id="WP_369227970.1">
    <property type="nucleotide sequence ID" value="NZ_CP163441.1"/>
</dbReference>
<sequence length="63" mass="6804">MRLRLTAFRAPQRIDVVDTAYDVTVRAADTGHLVTTVALQADADPHDSCPPSCPRTRSVSSGH</sequence>
<gene>
    <name evidence="2" type="ORF">AB5J52_47655</name>
</gene>
<accession>A0AB39R424</accession>
<reference evidence="2" key="1">
    <citation type="submission" date="2024-07" db="EMBL/GenBank/DDBJ databases">
        <authorList>
            <person name="Yu S.T."/>
        </authorList>
    </citation>
    <scope>NUCLEOTIDE SEQUENCE</scope>
    <source>
        <strain evidence="2">R39</strain>
    </source>
</reference>
<dbReference type="EMBL" id="CP163441">
    <property type="protein sequence ID" value="XDQ49316.1"/>
    <property type="molecule type" value="Genomic_DNA"/>
</dbReference>
<organism evidence="2">
    <name type="scientific">Streptomyces sp. R39</name>
    <dbReference type="NCBI Taxonomy" id="3238631"/>
    <lineage>
        <taxon>Bacteria</taxon>
        <taxon>Bacillati</taxon>
        <taxon>Actinomycetota</taxon>
        <taxon>Actinomycetes</taxon>
        <taxon>Kitasatosporales</taxon>
        <taxon>Streptomycetaceae</taxon>
        <taxon>Streptomyces</taxon>
    </lineage>
</organism>
<evidence type="ECO:0000313" key="2">
    <source>
        <dbReference type="EMBL" id="XDQ49316.1"/>
    </source>
</evidence>